<dbReference type="AlphaFoldDB" id="A0A437UDD6"/>
<dbReference type="GO" id="GO:0051607">
    <property type="term" value="P:defense response to virus"/>
    <property type="evidence" value="ECO:0007669"/>
    <property type="project" value="UniProtKB-KW"/>
</dbReference>
<keyword evidence="8" id="KW-1185">Reference proteome</keyword>
<evidence type="ECO:0000313" key="7">
    <source>
        <dbReference type="EMBL" id="RVU91656.1"/>
    </source>
</evidence>
<evidence type="ECO:0000313" key="8">
    <source>
        <dbReference type="Proteomes" id="UP000288951"/>
    </source>
</evidence>
<dbReference type="InterPro" id="IPR002729">
    <property type="entry name" value="CRISPR-assoc_Cas1"/>
</dbReference>
<keyword evidence="6" id="KW-0051">Antiviral defense</keyword>
<dbReference type="GO" id="GO:0043571">
    <property type="term" value="P:maintenance of CRISPR repeat elements"/>
    <property type="evidence" value="ECO:0007669"/>
    <property type="project" value="InterPro"/>
</dbReference>
<evidence type="ECO:0000256" key="4">
    <source>
        <dbReference type="ARBA" id="ARBA00022801"/>
    </source>
</evidence>
<keyword evidence="2" id="KW-0479">Metal-binding</keyword>
<evidence type="ECO:0000256" key="6">
    <source>
        <dbReference type="ARBA" id="ARBA00023118"/>
    </source>
</evidence>
<dbReference type="EMBL" id="RQSM01000003">
    <property type="protein sequence ID" value="RVU91656.1"/>
    <property type="molecule type" value="Genomic_DNA"/>
</dbReference>
<dbReference type="Pfam" id="PF01867">
    <property type="entry name" value="Cas_Cas1"/>
    <property type="match status" value="1"/>
</dbReference>
<keyword evidence="5" id="KW-0460">Magnesium</keyword>
<evidence type="ECO:0000256" key="3">
    <source>
        <dbReference type="ARBA" id="ARBA00022759"/>
    </source>
</evidence>
<dbReference type="Proteomes" id="UP000288951">
    <property type="component" value="Unassembled WGS sequence"/>
</dbReference>
<keyword evidence="1" id="KW-0540">Nuclease</keyword>
<dbReference type="GO" id="GO:0046872">
    <property type="term" value="F:metal ion binding"/>
    <property type="evidence" value="ECO:0007669"/>
    <property type="project" value="UniProtKB-KW"/>
</dbReference>
<evidence type="ECO:0000256" key="5">
    <source>
        <dbReference type="ARBA" id="ARBA00022842"/>
    </source>
</evidence>
<name>A0A437UDD6_9FLAO</name>
<proteinExistence type="predicted"/>
<evidence type="ECO:0008006" key="9">
    <source>
        <dbReference type="Google" id="ProtNLM"/>
    </source>
</evidence>
<dbReference type="InterPro" id="IPR042211">
    <property type="entry name" value="CRISPR-assoc_Cas1_N"/>
</dbReference>
<gene>
    <name evidence="7" type="ORF">EH230_06985</name>
</gene>
<dbReference type="GO" id="GO:0004519">
    <property type="term" value="F:endonuclease activity"/>
    <property type="evidence" value="ECO:0007669"/>
    <property type="project" value="UniProtKB-KW"/>
</dbReference>
<reference evidence="7" key="1">
    <citation type="submission" date="2018-12" db="EMBL/GenBank/DDBJ databases">
        <title>Draft genome sequence of Flaovobacterium columnare ARS1 isolated from channel catfish in Alabama.</title>
        <authorList>
            <person name="Cai W."/>
            <person name="Arias C."/>
        </authorList>
    </citation>
    <scope>NUCLEOTIDE SEQUENCE [LARGE SCALE GENOMIC DNA]</scope>
    <source>
        <strain evidence="7">ARS1</strain>
    </source>
</reference>
<comment type="caution">
    <text evidence="7">The sequence shown here is derived from an EMBL/GenBank/DDBJ whole genome shotgun (WGS) entry which is preliminary data.</text>
</comment>
<accession>A0A437UDD6</accession>
<sequence length="103" mass="11825">MNYAKKTVLIENKCFIVTKNNQLHIKSEERENALPIEDIGFIILDNPEIYISIPAINLLIQHNSAVIICHKNHLPNGMFLNLESCHIQLRHLSLLLIFLILEG</sequence>
<evidence type="ECO:0000256" key="1">
    <source>
        <dbReference type="ARBA" id="ARBA00022722"/>
    </source>
</evidence>
<keyword evidence="4" id="KW-0378">Hydrolase</keyword>
<dbReference type="Gene3D" id="3.100.10.20">
    <property type="entry name" value="CRISPR-associated endonuclease Cas1, N-terminal domain"/>
    <property type="match status" value="1"/>
</dbReference>
<dbReference type="OrthoDB" id="9803119at2"/>
<organism evidence="7 8">
    <name type="scientific">Flavobacterium columnare</name>
    <dbReference type="NCBI Taxonomy" id="996"/>
    <lineage>
        <taxon>Bacteria</taxon>
        <taxon>Pseudomonadati</taxon>
        <taxon>Bacteroidota</taxon>
        <taxon>Flavobacteriia</taxon>
        <taxon>Flavobacteriales</taxon>
        <taxon>Flavobacteriaceae</taxon>
        <taxon>Flavobacterium</taxon>
    </lineage>
</organism>
<dbReference type="GO" id="GO:0003676">
    <property type="term" value="F:nucleic acid binding"/>
    <property type="evidence" value="ECO:0007669"/>
    <property type="project" value="InterPro"/>
</dbReference>
<evidence type="ECO:0000256" key="2">
    <source>
        <dbReference type="ARBA" id="ARBA00022723"/>
    </source>
</evidence>
<dbReference type="GO" id="GO:0016787">
    <property type="term" value="F:hydrolase activity"/>
    <property type="evidence" value="ECO:0007669"/>
    <property type="project" value="UniProtKB-KW"/>
</dbReference>
<keyword evidence="3" id="KW-0255">Endonuclease</keyword>
<protein>
    <recommendedName>
        <fullName evidence="9">CRISPR-associated endonuclease Cas1</fullName>
    </recommendedName>
</protein>